<reference evidence="4 5" key="1">
    <citation type="submission" date="2017-09" db="EMBL/GenBank/DDBJ databases">
        <title>Biodiversity and function of Thalassospira species in the particle-attached aromatic-hydrocarbon-degrading consortia from the surface seawater of the China South Sea.</title>
        <authorList>
            <person name="Dong C."/>
            <person name="Lai Q."/>
            <person name="Shao Z."/>
        </authorList>
    </citation>
    <scope>NUCLEOTIDE SEQUENCE [LARGE SCALE GENOMIC DNA]</scope>
    <source>
        <strain evidence="4 5">139Z-12</strain>
    </source>
</reference>
<proteinExistence type="predicted"/>
<keyword evidence="5" id="KW-1185">Reference proteome</keyword>
<name>A0A2N3L3V6_9PROT</name>
<dbReference type="AlphaFoldDB" id="A0A2N3L3V6"/>
<feature type="domain" description="Terminase large subunit-like ATPase" evidence="2">
    <location>
        <begin position="108"/>
        <end position="280"/>
    </location>
</feature>
<feature type="domain" description="Terminase large subunit-like endonuclease" evidence="3">
    <location>
        <begin position="289"/>
        <end position="583"/>
    </location>
</feature>
<dbReference type="Proteomes" id="UP000233332">
    <property type="component" value="Unassembled WGS sequence"/>
</dbReference>
<feature type="compositionally biased region" description="Basic residues" evidence="1">
    <location>
        <begin position="11"/>
        <end position="20"/>
    </location>
</feature>
<dbReference type="EMBL" id="NXGX01000006">
    <property type="protein sequence ID" value="PKR57495.1"/>
    <property type="molecule type" value="Genomic_DNA"/>
</dbReference>
<dbReference type="InterPro" id="IPR027417">
    <property type="entry name" value="P-loop_NTPase"/>
</dbReference>
<evidence type="ECO:0000259" key="3">
    <source>
        <dbReference type="Pfam" id="PF20441"/>
    </source>
</evidence>
<dbReference type="RefSeq" id="WP_101303793.1">
    <property type="nucleotide sequence ID" value="NZ_NXGX01000006.1"/>
</dbReference>
<accession>A0A2N3L3V6</accession>
<dbReference type="InterPro" id="IPR046462">
    <property type="entry name" value="TerL_nuclease"/>
</dbReference>
<feature type="region of interest" description="Disordered" evidence="1">
    <location>
        <begin position="1"/>
        <end position="21"/>
    </location>
</feature>
<dbReference type="InterPro" id="IPR046461">
    <property type="entry name" value="TerL_ATPase"/>
</dbReference>
<dbReference type="Pfam" id="PF20441">
    <property type="entry name" value="TerL_nuclease"/>
    <property type="match status" value="1"/>
</dbReference>
<dbReference type="Pfam" id="PF03354">
    <property type="entry name" value="TerL_ATPase"/>
    <property type="match status" value="1"/>
</dbReference>
<protein>
    <submittedName>
        <fullName evidence="4">Terminase</fullName>
    </submittedName>
</protein>
<dbReference type="PANTHER" id="PTHR41287:SF1">
    <property type="entry name" value="PROTEIN YMFN"/>
    <property type="match status" value="1"/>
</dbReference>
<dbReference type="PANTHER" id="PTHR41287">
    <property type="match status" value="1"/>
</dbReference>
<dbReference type="GO" id="GO:0004519">
    <property type="term" value="F:endonuclease activity"/>
    <property type="evidence" value="ECO:0007669"/>
    <property type="project" value="InterPro"/>
</dbReference>
<evidence type="ECO:0000259" key="2">
    <source>
        <dbReference type="Pfam" id="PF03354"/>
    </source>
</evidence>
<sequence length="599" mass="67321">MTSTTSQPTGARKRKPRKVTRAQLAKKVPEAVLGHVSTIYALNVVEGKIPACKLRIAACQRQLNDLVHGPKRGLYFSLPRADHAMTFFPKFLRHSKGEFGNHPFELSDWQAFTTSVLFGWLYADTLLRRFIYAYFEVPRKNGKSTYLSGIGLYMFVMDGEPGAEVYTAATKSDQAKIIFLEAQNMVRKSPKLRKHISSMARHLEHPRTASVFKYISSDAKTQDGLNSHCNLVDEVHAHKDRTLIEVLETGIGARRQPLHLEITTAGSDPYSICREHHDYTVKVMTGVLDDDSWFGFICSIDKGDDPFDEQTWRKANPNWGISVRTDTFKKIVDKARQNPASLASFMRLRLNVWSQTAEIWLDIRQWDKCEIVYDRASLRGRRCYAGLDMSSVSDITAPVLVFPPETAGEPVKILPFFFVPSATIDKRAEDRAVPYGEWEQMGLIRRTEGSATDYDAIELLFLGDPDHGVEGLRDEFEIVEMAFDRMFAGQIIQHFEAAGMVCVSIGQGMYSMAAPCRELERLVINGGIAHDGNPVMTWMVSNTAVKVDEHDNKKPIKPDSRKDMRKIDGVVAMLMAIGRMISAEPDQTVSVESIFGGVA</sequence>
<evidence type="ECO:0000313" key="4">
    <source>
        <dbReference type="EMBL" id="PKR57495.1"/>
    </source>
</evidence>
<dbReference type="Gene3D" id="3.40.50.300">
    <property type="entry name" value="P-loop containing nucleotide triphosphate hydrolases"/>
    <property type="match status" value="1"/>
</dbReference>
<organism evidence="4 5">
    <name type="scientific">Thalassospira lohafexi</name>
    <dbReference type="NCBI Taxonomy" id="744227"/>
    <lineage>
        <taxon>Bacteria</taxon>
        <taxon>Pseudomonadati</taxon>
        <taxon>Pseudomonadota</taxon>
        <taxon>Alphaproteobacteria</taxon>
        <taxon>Rhodospirillales</taxon>
        <taxon>Thalassospiraceae</taxon>
        <taxon>Thalassospira</taxon>
    </lineage>
</organism>
<evidence type="ECO:0000313" key="5">
    <source>
        <dbReference type="Proteomes" id="UP000233332"/>
    </source>
</evidence>
<dbReference type="InterPro" id="IPR005021">
    <property type="entry name" value="Terminase_largesu-like"/>
</dbReference>
<comment type="caution">
    <text evidence="4">The sequence shown here is derived from an EMBL/GenBank/DDBJ whole genome shotgun (WGS) entry which is preliminary data.</text>
</comment>
<evidence type="ECO:0000256" key="1">
    <source>
        <dbReference type="SAM" id="MobiDB-lite"/>
    </source>
</evidence>
<gene>
    <name evidence="4" type="ORF">COO92_16270</name>
</gene>